<dbReference type="EMBL" id="PNBA02000008">
    <property type="protein sequence ID" value="KAG6415876.1"/>
    <property type="molecule type" value="Genomic_DNA"/>
</dbReference>
<evidence type="ECO:0000313" key="4">
    <source>
        <dbReference type="Proteomes" id="UP000298416"/>
    </source>
</evidence>
<evidence type="ECO:0000256" key="1">
    <source>
        <dbReference type="SAM" id="MobiDB-lite"/>
    </source>
</evidence>
<dbReference type="InterPro" id="IPR024752">
    <property type="entry name" value="Myb/SANT-like_dom"/>
</dbReference>
<comment type="caution">
    <text evidence="3">The sequence shown here is derived from an EMBL/GenBank/DDBJ whole genome shotgun (WGS) entry which is preliminary data.</text>
</comment>
<evidence type="ECO:0000313" key="3">
    <source>
        <dbReference type="EMBL" id="KAG6415876.1"/>
    </source>
</evidence>
<organism evidence="3">
    <name type="scientific">Salvia splendens</name>
    <name type="common">Scarlet sage</name>
    <dbReference type="NCBI Taxonomy" id="180675"/>
    <lineage>
        <taxon>Eukaryota</taxon>
        <taxon>Viridiplantae</taxon>
        <taxon>Streptophyta</taxon>
        <taxon>Embryophyta</taxon>
        <taxon>Tracheophyta</taxon>
        <taxon>Spermatophyta</taxon>
        <taxon>Magnoliopsida</taxon>
        <taxon>eudicotyledons</taxon>
        <taxon>Gunneridae</taxon>
        <taxon>Pentapetalae</taxon>
        <taxon>asterids</taxon>
        <taxon>lamiids</taxon>
        <taxon>Lamiales</taxon>
        <taxon>Lamiaceae</taxon>
        <taxon>Nepetoideae</taxon>
        <taxon>Mentheae</taxon>
        <taxon>Salviinae</taxon>
        <taxon>Salvia</taxon>
        <taxon>Salvia subgen. Calosphace</taxon>
        <taxon>core Calosphace</taxon>
    </lineage>
</organism>
<dbReference type="Proteomes" id="UP000298416">
    <property type="component" value="Unassembled WGS sequence"/>
</dbReference>
<name>A0A8X8XQX6_SALSN</name>
<proteinExistence type="predicted"/>
<reference evidence="3" key="1">
    <citation type="submission" date="2018-01" db="EMBL/GenBank/DDBJ databases">
        <authorList>
            <person name="Mao J.F."/>
        </authorList>
    </citation>
    <scope>NUCLEOTIDE SEQUENCE</scope>
    <source>
        <strain evidence="3">Huo1</strain>
        <tissue evidence="3">Leaf</tissue>
    </source>
</reference>
<keyword evidence="4" id="KW-1185">Reference proteome</keyword>
<dbReference type="Pfam" id="PF12776">
    <property type="entry name" value="Myb_DNA-bind_3"/>
    <property type="match status" value="1"/>
</dbReference>
<gene>
    <name evidence="3" type="ORF">SASPL_123295</name>
</gene>
<protein>
    <recommendedName>
        <fullName evidence="2">Myb/SANT-like domain-containing protein</fullName>
    </recommendedName>
</protein>
<reference evidence="3" key="2">
    <citation type="submission" date="2020-08" db="EMBL/GenBank/DDBJ databases">
        <title>Plant Genome Project.</title>
        <authorList>
            <person name="Zhang R.-G."/>
        </authorList>
    </citation>
    <scope>NUCLEOTIDE SEQUENCE</scope>
    <source>
        <strain evidence="3">Huo1</strain>
        <tissue evidence="3">Leaf</tissue>
    </source>
</reference>
<dbReference type="PANTHER" id="PTHR46250">
    <property type="entry name" value="MYB/SANT-LIKE DNA-BINDING DOMAIN PROTEIN-RELATED"/>
    <property type="match status" value="1"/>
</dbReference>
<feature type="domain" description="Myb/SANT-like" evidence="2">
    <location>
        <begin position="41"/>
        <end position="137"/>
    </location>
</feature>
<evidence type="ECO:0000259" key="2">
    <source>
        <dbReference type="Pfam" id="PF12776"/>
    </source>
</evidence>
<sequence>MRNVTAMASKGKAKVTCNGSQSVGASGGPSGVVKPERTRRSWSKREEEVMIMALHDIVAGGWKADNGFRPGHSKIIYNVLKREIPNIEMRVSLHINSKIATWKRDYHSLSNILNRSGIGFNSDGGHRIECNDDQWAQIVKSDSHAKHMRHKAWPFYEDWKMIFGKDRASGGRAEEVSEADDVLHGSDASIADESQPTMSPYHLDDFFTEEQINEGLNYDGHGFDAFVDSDTKSIPSPPAPKKALRKRKVEEVMESMLDAMTKMNENTSDRLNTLSMRIGYDFDLSTKRVEVAKMLDRIPEITKKQKFMACDILVKEPERLDLFSGFSIVDKADYIIHILEEKLAM</sequence>
<feature type="region of interest" description="Disordered" evidence="1">
    <location>
        <begin position="1"/>
        <end position="41"/>
    </location>
</feature>
<accession>A0A8X8XQX6</accession>
<dbReference type="AlphaFoldDB" id="A0A8X8XQX6"/>